<dbReference type="EMBL" id="CVRL01000039">
    <property type="protein sequence ID" value="CRL12264.1"/>
    <property type="molecule type" value="Genomic_DNA"/>
</dbReference>
<dbReference type="Pfam" id="PF11164">
    <property type="entry name" value="DUF2948"/>
    <property type="match status" value="1"/>
</dbReference>
<protein>
    <recommendedName>
        <fullName evidence="3">DUF2948 domain-containing protein</fullName>
    </recommendedName>
</protein>
<dbReference type="AlphaFoldDB" id="A0A0H5D5G9"/>
<evidence type="ECO:0000313" key="1">
    <source>
        <dbReference type="EMBL" id="CRL12264.1"/>
    </source>
</evidence>
<dbReference type="STRING" id="481446.NIT7645_01860"/>
<name>A0A0H5D5G9_9RHOB</name>
<proteinExistence type="predicted"/>
<dbReference type="Proteomes" id="UP000043764">
    <property type="component" value="Unassembled WGS sequence"/>
</dbReference>
<dbReference type="RefSeq" id="WP_050674114.1">
    <property type="nucleotide sequence ID" value="NZ_CVRL01000039.1"/>
</dbReference>
<evidence type="ECO:0000313" key="2">
    <source>
        <dbReference type="Proteomes" id="UP000043764"/>
    </source>
</evidence>
<evidence type="ECO:0008006" key="3">
    <source>
        <dbReference type="Google" id="ProtNLM"/>
    </source>
</evidence>
<dbReference type="InterPro" id="IPR021335">
    <property type="entry name" value="DUF2948"/>
</dbReference>
<sequence>MADARFDYGREAPLNLGAFEVDDLQVIASLAQDAVFPVTEITWRPSERRFAILLNRFRWEDKTAAERRGRPYERVQCVLVVDQVLGVASQGINRKDRDLVLSLLSVTFEPGDDGEGHVLLTLAGDGAIRLHVEALEVTLRDVTRPYKAPSGAAPDHGA</sequence>
<reference evidence="2" key="1">
    <citation type="submission" date="2015-05" db="EMBL/GenBank/DDBJ databases">
        <authorList>
            <person name="Rodrigo-Torres Lidia"/>
            <person name="Arahal R.David."/>
        </authorList>
    </citation>
    <scope>NUCLEOTIDE SEQUENCE [LARGE SCALE GENOMIC DNA]</scope>
    <source>
        <strain evidence="2">CECT 7321</strain>
    </source>
</reference>
<accession>A0A0H5D5G9</accession>
<organism evidence="1 2">
    <name type="scientific">Phaeobacter italicus</name>
    <dbReference type="NCBI Taxonomy" id="481446"/>
    <lineage>
        <taxon>Bacteria</taxon>
        <taxon>Pseudomonadati</taxon>
        <taxon>Pseudomonadota</taxon>
        <taxon>Alphaproteobacteria</taxon>
        <taxon>Rhodobacterales</taxon>
        <taxon>Roseobacteraceae</taxon>
        <taxon>Phaeobacter</taxon>
    </lineage>
</organism>
<gene>
    <name evidence="1" type="ORF">NIT7321_03137</name>
</gene>
<keyword evidence="2" id="KW-1185">Reference proteome</keyword>